<reference evidence="1" key="2">
    <citation type="journal article" date="2022" name="Microbiol. Resour. Announc.">
        <title>Whole-Genome Sequence of Entomortierella parvispora E1425, a Mucoromycotan Fungus Associated with Burkholderiaceae-Related Endosymbiotic Bacteria.</title>
        <authorList>
            <person name="Herlambang A."/>
            <person name="Guo Y."/>
            <person name="Takashima Y."/>
            <person name="Narisawa K."/>
            <person name="Ohta H."/>
            <person name="Nishizawa T."/>
        </authorList>
    </citation>
    <scope>NUCLEOTIDE SEQUENCE</scope>
    <source>
        <strain evidence="1">E1425</strain>
    </source>
</reference>
<name>A0A9P3H1N2_9FUNG</name>
<dbReference type="OrthoDB" id="2362121at2759"/>
<dbReference type="Proteomes" id="UP000827284">
    <property type="component" value="Unassembled WGS sequence"/>
</dbReference>
<keyword evidence="2" id="KW-1185">Reference proteome</keyword>
<dbReference type="AlphaFoldDB" id="A0A9P3H1N2"/>
<reference evidence="1" key="1">
    <citation type="submission" date="2021-11" db="EMBL/GenBank/DDBJ databases">
        <authorList>
            <person name="Herlambang A."/>
            <person name="Guo Y."/>
            <person name="Takashima Y."/>
            <person name="Nishizawa T."/>
        </authorList>
    </citation>
    <scope>NUCLEOTIDE SEQUENCE</scope>
    <source>
        <strain evidence="1">E1425</strain>
    </source>
</reference>
<evidence type="ECO:0000313" key="2">
    <source>
        <dbReference type="Proteomes" id="UP000827284"/>
    </source>
</evidence>
<sequence>MQMQPDQPRITSKNALAIPEILFSVGRFLPRHAVAQCLQVCQLWHFTLKPHLWTEIEVIMDAVASPPPEDALTNASFTRKLVFWYRLASHPLMAVTYPHLTDLTIVGPDVDRTKEMYDSLYADIIQRYRATLRNVTITIQTGGRVFEILSDCPRLETLAFSSRLEVSCVSQWIQPYQKLRSQLRTFVLHGPYIFKQTSEVLTLKMAEEWRQAFSGPNRIQDLTLAPAIHGHRERLKGLQVWIVEDCPDLVRLKWHSRCYGRERPTLMRALVNILLAGRHSRLEDVSLPFNPFDNQDFEDLLKCIRRLTRLDLSRTTFGPGSWEKLQAKPCHLETLVDLNLKGCYDLPGFTVVTMLCCLPSLKVFKATNLYESHLEGESRPWVCVDLEVLALPFRVPSGDLSTKSVQDFLRQISQLKKLKTWKTVTPRMGETLFPWKLSCGLDQLKSLRRLQCLDDTLLNYGQEELRWALENWPNLVDPPRQALTKQLQALSEEKKL</sequence>
<comment type="caution">
    <text evidence="1">The sequence shown here is derived from an EMBL/GenBank/DDBJ whole genome shotgun (WGS) entry which is preliminary data.</text>
</comment>
<accession>A0A9P3H1N2</accession>
<dbReference type="Gene3D" id="3.80.10.10">
    <property type="entry name" value="Ribonuclease Inhibitor"/>
    <property type="match status" value="1"/>
</dbReference>
<dbReference type="EMBL" id="BQFW01000001">
    <property type="protein sequence ID" value="GJJ68389.1"/>
    <property type="molecule type" value="Genomic_DNA"/>
</dbReference>
<gene>
    <name evidence="1" type="ORF">EMPS_00735</name>
</gene>
<dbReference type="InterPro" id="IPR032675">
    <property type="entry name" value="LRR_dom_sf"/>
</dbReference>
<organism evidence="1 2">
    <name type="scientific">Entomortierella parvispora</name>
    <dbReference type="NCBI Taxonomy" id="205924"/>
    <lineage>
        <taxon>Eukaryota</taxon>
        <taxon>Fungi</taxon>
        <taxon>Fungi incertae sedis</taxon>
        <taxon>Mucoromycota</taxon>
        <taxon>Mortierellomycotina</taxon>
        <taxon>Mortierellomycetes</taxon>
        <taxon>Mortierellales</taxon>
        <taxon>Mortierellaceae</taxon>
        <taxon>Entomortierella</taxon>
    </lineage>
</organism>
<protein>
    <recommendedName>
        <fullName evidence="3">F-box domain-containing protein</fullName>
    </recommendedName>
</protein>
<evidence type="ECO:0000313" key="1">
    <source>
        <dbReference type="EMBL" id="GJJ68389.1"/>
    </source>
</evidence>
<proteinExistence type="predicted"/>
<dbReference type="SUPFAM" id="SSF52047">
    <property type="entry name" value="RNI-like"/>
    <property type="match status" value="1"/>
</dbReference>
<evidence type="ECO:0008006" key="3">
    <source>
        <dbReference type="Google" id="ProtNLM"/>
    </source>
</evidence>